<dbReference type="RefSeq" id="WP_306073720.1">
    <property type="nucleotide sequence ID" value="NZ_JAROBZ020000001.1"/>
</dbReference>
<dbReference type="InterPro" id="IPR050682">
    <property type="entry name" value="ModA/WtpA"/>
</dbReference>
<accession>A0ABV4YNA8</accession>
<dbReference type="EMBL" id="JAROBZ020000001">
    <property type="protein sequence ID" value="MFB3166349.1"/>
    <property type="molecule type" value="Genomic_DNA"/>
</dbReference>
<comment type="similarity">
    <text evidence="1">Belongs to the bacterial solute-binding protein ModA family.</text>
</comment>
<dbReference type="NCBIfam" id="TIGR01256">
    <property type="entry name" value="modA"/>
    <property type="match status" value="1"/>
</dbReference>
<dbReference type="PANTHER" id="PTHR30632">
    <property type="entry name" value="MOLYBDATE-BINDING PERIPLASMIC PROTEIN"/>
    <property type="match status" value="1"/>
</dbReference>
<evidence type="ECO:0000256" key="3">
    <source>
        <dbReference type="ARBA" id="ARBA00022729"/>
    </source>
</evidence>
<proteinExistence type="inferred from homology"/>
<dbReference type="Gene3D" id="3.40.190.10">
    <property type="entry name" value="Periplasmic binding protein-like II"/>
    <property type="match status" value="2"/>
</dbReference>
<keyword evidence="3 4" id="KW-0732">Signal</keyword>
<keyword evidence="6" id="KW-1185">Reference proteome</keyword>
<name>A0ABV4YNA8_9BACI</name>
<reference evidence="5 6" key="1">
    <citation type="submission" date="2024-05" db="EMBL/GenBank/DDBJ databases">
        <authorList>
            <person name="Venkateswaran K."/>
        </authorList>
    </citation>
    <scope>NUCLEOTIDE SEQUENCE [LARGE SCALE GENOMIC DNA]</scope>
    <source>
        <strain evidence="5 6">179-C4-2-HS</strain>
    </source>
</reference>
<feature type="chain" id="PRO_5046122605" evidence="4">
    <location>
        <begin position="22"/>
        <end position="260"/>
    </location>
</feature>
<evidence type="ECO:0000256" key="4">
    <source>
        <dbReference type="SAM" id="SignalP"/>
    </source>
</evidence>
<gene>
    <name evidence="5" type="primary">modA</name>
    <name evidence="5" type="ORF">P5G62_004205</name>
</gene>
<sequence>MKNPIFIGMAIFLLITLSACSTQKPQQTEPVELTISAAASLNEALIEIKKNFETENPHIKLLYNIGGSGALKQQIFQGAPVDLFLSAAIDPFNELTQKGLIDKEKQVNLLGNQLVLVTNKEHPSDINGFSDLKLNHINKIAIGIPESVPAGKYAKQTLENLGLWGHLEPIVIQTKDVRQALTYVETGNVDAGIVYMTDVFVSDKVKIVATADEQTHDSIIYPAGILKSSANKKEAELFLSYLQGKTAKTIFEKYGFIVLD</sequence>
<feature type="signal peptide" evidence="4">
    <location>
        <begin position="1"/>
        <end position="21"/>
    </location>
</feature>
<dbReference type="Proteomes" id="UP001241748">
    <property type="component" value="Unassembled WGS sequence"/>
</dbReference>
<dbReference type="PROSITE" id="PS51257">
    <property type="entry name" value="PROKAR_LIPOPROTEIN"/>
    <property type="match status" value="1"/>
</dbReference>
<organism evidence="5 6">
    <name type="scientific">Neobacillus driksii</name>
    <dbReference type="NCBI Taxonomy" id="3035913"/>
    <lineage>
        <taxon>Bacteria</taxon>
        <taxon>Bacillati</taxon>
        <taxon>Bacillota</taxon>
        <taxon>Bacilli</taxon>
        <taxon>Bacillales</taxon>
        <taxon>Bacillaceae</taxon>
        <taxon>Neobacillus</taxon>
    </lineage>
</organism>
<evidence type="ECO:0000256" key="2">
    <source>
        <dbReference type="ARBA" id="ARBA00022723"/>
    </source>
</evidence>
<dbReference type="SUPFAM" id="SSF53850">
    <property type="entry name" value="Periplasmic binding protein-like II"/>
    <property type="match status" value="1"/>
</dbReference>
<evidence type="ECO:0000313" key="6">
    <source>
        <dbReference type="Proteomes" id="UP001241748"/>
    </source>
</evidence>
<dbReference type="Pfam" id="PF13531">
    <property type="entry name" value="SBP_bac_11"/>
    <property type="match status" value="1"/>
</dbReference>
<keyword evidence="2" id="KW-0479">Metal-binding</keyword>
<evidence type="ECO:0000256" key="1">
    <source>
        <dbReference type="ARBA" id="ARBA00009175"/>
    </source>
</evidence>
<dbReference type="PANTHER" id="PTHR30632:SF0">
    <property type="entry name" value="SULFATE-BINDING PROTEIN"/>
    <property type="match status" value="1"/>
</dbReference>
<comment type="caution">
    <text evidence="5">The sequence shown here is derived from an EMBL/GenBank/DDBJ whole genome shotgun (WGS) entry which is preliminary data.</text>
</comment>
<dbReference type="CDD" id="cd13537">
    <property type="entry name" value="PBP2_YvgL_like"/>
    <property type="match status" value="1"/>
</dbReference>
<dbReference type="InterPro" id="IPR041879">
    <property type="entry name" value="YvgL-like_PBP2"/>
</dbReference>
<dbReference type="InterPro" id="IPR005950">
    <property type="entry name" value="ModA"/>
</dbReference>
<dbReference type="PIRSF" id="PIRSF004846">
    <property type="entry name" value="ModA"/>
    <property type="match status" value="1"/>
</dbReference>
<evidence type="ECO:0000313" key="5">
    <source>
        <dbReference type="EMBL" id="MFB3166349.1"/>
    </source>
</evidence>
<protein>
    <submittedName>
        <fullName evidence="5">Molybdate ABC transporter substrate-binding protein</fullName>
    </submittedName>
</protein>